<evidence type="ECO:0000313" key="2">
    <source>
        <dbReference type="EMBL" id="MCM1989097.1"/>
    </source>
</evidence>
<dbReference type="SUPFAM" id="SSF53597">
    <property type="entry name" value="Dihydrofolate reductase-like"/>
    <property type="match status" value="1"/>
</dbReference>
<dbReference type="PANTHER" id="PTHR38011">
    <property type="entry name" value="DIHYDROFOLATE REDUCTASE FAMILY PROTEIN (AFU_ORTHOLOGUE AFUA_8G06820)"/>
    <property type="match status" value="1"/>
</dbReference>
<evidence type="ECO:0000259" key="1">
    <source>
        <dbReference type="Pfam" id="PF01872"/>
    </source>
</evidence>
<reference evidence="2" key="1">
    <citation type="journal article" date="2021" name="mSystems">
        <title>Bacteria and Archaea Synergistically Convert Glycine Betaine to Biogenic Methane in the Formosa Cold Seep of the South China Sea.</title>
        <authorList>
            <person name="Li L."/>
            <person name="Zhang W."/>
            <person name="Zhang S."/>
            <person name="Song L."/>
            <person name="Sun Q."/>
            <person name="Zhang H."/>
            <person name="Xiang H."/>
            <person name="Dong X."/>
        </authorList>
    </citation>
    <scope>NUCLEOTIDE SEQUENCE</scope>
    <source>
        <strain evidence="2">ZWT</strain>
    </source>
</reference>
<dbReference type="Proteomes" id="UP001056429">
    <property type="component" value="Unassembled WGS sequence"/>
</dbReference>
<sequence>MENYGNVEFISNDICGYIQNLQKEEGKDIWLFGGGGLTDCFIKADIVDEYIIGIIPIILGNGRPLFLGSNPTIKLHLDEYTVQDGITIHRYSKRV</sequence>
<organism evidence="2 3">
    <name type="scientific">Oceanirhabdus seepicola</name>
    <dbReference type="NCBI Taxonomy" id="2828781"/>
    <lineage>
        <taxon>Bacteria</taxon>
        <taxon>Bacillati</taxon>
        <taxon>Bacillota</taxon>
        <taxon>Clostridia</taxon>
        <taxon>Eubacteriales</taxon>
        <taxon>Clostridiaceae</taxon>
        <taxon>Oceanirhabdus</taxon>
    </lineage>
</organism>
<dbReference type="EMBL" id="JAGSOJ010000001">
    <property type="protein sequence ID" value="MCM1989097.1"/>
    <property type="molecule type" value="Genomic_DNA"/>
</dbReference>
<protein>
    <submittedName>
        <fullName evidence="2">Dihydrofolate reductase family protein</fullName>
    </submittedName>
</protein>
<name>A0A9J6NYW4_9CLOT</name>
<proteinExistence type="predicted"/>
<dbReference type="Gene3D" id="3.40.430.10">
    <property type="entry name" value="Dihydrofolate Reductase, subunit A"/>
    <property type="match status" value="1"/>
</dbReference>
<evidence type="ECO:0000313" key="3">
    <source>
        <dbReference type="Proteomes" id="UP001056429"/>
    </source>
</evidence>
<dbReference type="GO" id="GO:0009231">
    <property type="term" value="P:riboflavin biosynthetic process"/>
    <property type="evidence" value="ECO:0007669"/>
    <property type="project" value="InterPro"/>
</dbReference>
<gene>
    <name evidence="2" type="ORF">KDK92_05040</name>
</gene>
<dbReference type="GO" id="GO:0008703">
    <property type="term" value="F:5-amino-6-(5-phosphoribosylamino)uracil reductase activity"/>
    <property type="evidence" value="ECO:0007669"/>
    <property type="project" value="InterPro"/>
</dbReference>
<dbReference type="InterPro" id="IPR050765">
    <property type="entry name" value="Riboflavin_Biosynth_HTPR"/>
</dbReference>
<dbReference type="AlphaFoldDB" id="A0A9J6NYW4"/>
<feature type="domain" description="Bacterial bifunctional deaminase-reductase C-terminal" evidence="1">
    <location>
        <begin position="18"/>
        <end position="79"/>
    </location>
</feature>
<dbReference type="PANTHER" id="PTHR38011:SF11">
    <property type="entry name" value="2,5-DIAMINO-6-RIBOSYLAMINO-4(3H)-PYRIMIDINONE 5'-PHOSPHATE REDUCTASE"/>
    <property type="match status" value="1"/>
</dbReference>
<comment type="caution">
    <text evidence="2">The sequence shown here is derived from an EMBL/GenBank/DDBJ whole genome shotgun (WGS) entry which is preliminary data.</text>
</comment>
<dbReference type="InterPro" id="IPR002734">
    <property type="entry name" value="RibDG_C"/>
</dbReference>
<dbReference type="InterPro" id="IPR024072">
    <property type="entry name" value="DHFR-like_dom_sf"/>
</dbReference>
<accession>A0A9J6NYW4</accession>
<reference evidence="2" key="2">
    <citation type="submission" date="2021-04" db="EMBL/GenBank/DDBJ databases">
        <authorList>
            <person name="Dong X."/>
        </authorList>
    </citation>
    <scope>NUCLEOTIDE SEQUENCE</scope>
    <source>
        <strain evidence="2">ZWT</strain>
    </source>
</reference>
<dbReference type="Pfam" id="PF01872">
    <property type="entry name" value="RibD_C"/>
    <property type="match status" value="1"/>
</dbReference>
<keyword evidence="3" id="KW-1185">Reference proteome</keyword>